<dbReference type="Proteomes" id="UP000019226">
    <property type="component" value="Chromosome"/>
</dbReference>
<evidence type="ECO:0000256" key="1">
    <source>
        <dbReference type="SAM" id="MobiDB-lite"/>
    </source>
</evidence>
<feature type="compositionally biased region" description="Low complexity" evidence="1">
    <location>
        <begin position="323"/>
        <end position="336"/>
    </location>
</feature>
<keyword evidence="3" id="KW-1185">Reference proteome</keyword>
<organism evidence="2 3">
    <name type="scientific">Corynebacterium casei LMG S-19264</name>
    <dbReference type="NCBI Taxonomy" id="1285583"/>
    <lineage>
        <taxon>Bacteria</taxon>
        <taxon>Bacillati</taxon>
        <taxon>Actinomycetota</taxon>
        <taxon>Actinomycetes</taxon>
        <taxon>Mycobacteriales</taxon>
        <taxon>Corynebacteriaceae</taxon>
        <taxon>Corynebacterium</taxon>
    </lineage>
</organism>
<protein>
    <recommendedName>
        <fullName evidence="4">HNH nuclease domain-containing protein</fullName>
    </recommendedName>
</protein>
<dbReference type="GeneID" id="82877730"/>
<proteinExistence type="predicted"/>
<dbReference type="RefSeq" id="WP_025387618.1">
    <property type="nucleotide sequence ID" value="NZ_CP004350.1"/>
</dbReference>
<gene>
    <name evidence="2" type="ORF">CCASEI_07940</name>
</gene>
<evidence type="ECO:0000313" key="3">
    <source>
        <dbReference type="Proteomes" id="UP000019226"/>
    </source>
</evidence>
<name>A0ABM5PQC7_9CORY</name>
<evidence type="ECO:0000313" key="2">
    <source>
        <dbReference type="EMBL" id="AHI20157.1"/>
    </source>
</evidence>
<reference evidence="3" key="1">
    <citation type="submission" date="2013-02" db="EMBL/GenBank/DDBJ databases">
        <title>The complete genome sequence of Corynebacterium casei LMG S-19264 (=DSM 44701).</title>
        <authorList>
            <person name="Ruckert C."/>
            <person name="Albersmeier A."/>
            <person name="Kalinowski J."/>
        </authorList>
    </citation>
    <scope>NUCLEOTIDE SEQUENCE [LARGE SCALE GENOMIC DNA]</scope>
    <source>
        <strain evidence="3">LMG S-19264</strain>
    </source>
</reference>
<sequence length="382" mass="42384">MTSTNVYTAYQAARNSGWDLVAGFKDRVGTTHPEVVAREDNLSQAEVNLLLRVHKRIKPRQKVASELGLSFDHLKIVSVAVGKVNQSLNNPGQVLEVMLRACANNTVADAAVHLKTILSKCNRPDKPSRVNRVNFAKEANENGMIHIQGVLREHDAREIQALAQGYIASSKKKYPHLQYDQLFANWMMKTLKSGGSEGEQKYQPMIIITGDPNVDYARGHVNTLSGGSIPIEEAVNLALADTGYVAHTSVKDGRAQLNFIHPIIRTRFSAGEHRLGVMLETLTCTRCGRPAITCQAHHIDAYAYVRKKEHSWDDLANACAPHNAANDDNPNAPPKNGRIIRDENGWPGYQPRPGDPIFYNPRPIFYEGWRGTAHDMANNQKG</sequence>
<dbReference type="EMBL" id="CP004350">
    <property type="protein sequence ID" value="AHI20157.1"/>
    <property type="molecule type" value="Genomic_DNA"/>
</dbReference>
<accession>A0ABM5PQC7</accession>
<evidence type="ECO:0008006" key="4">
    <source>
        <dbReference type="Google" id="ProtNLM"/>
    </source>
</evidence>
<feature type="region of interest" description="Disordered" evidence="1">
    <location>
        <begin position="323"/>
        <end position="347"/>
    </location>
</feature>